<accession>A0AAI8VB37</accession>
<name>A0AAI8VB37_9PEZI</name>
<organism evidence="1 2">
    <name type="scientific">Anthostomella pinea</name>
    <dbReference type="NCBI Taxonomy" id="933095"/>
    <lineage>
        <taxon>Eukaryota</taxon>
        <taxon>Fungi</taxon>
        <taxon>Dikarya</taxon>
        <taxon>Ascomycota</taxon>
        <taxon>Pezizomycotina</taxon>
        <taxon>Sordariomycetes</taxon>
        <taxon>Xylariomycetidae</taxon>
        <taxon>Xylariales</taxon>
        <taxon>Xylariaceae</taxon>
        <taxon>Anthostomella</taxon>
    </lineage>
</organism>
<dbReference type="AlphaFoldDB" id="A0AAI8VB37"/>
<dbReference type="EMBL" id="CAUWAG010000003">
    <property type="protein sequence ID" value="CAJ2501651.1"/>
    <property type="molecule type" value="Genomic_DNA"/>
</dbReference>
<evidence type="ECO:0000313" key="1">
    <source>
        <dbReference type="EMBL" id="CAJ2501651.1"/>
    </source>
</evidence>
<dbReference type="Proteomes" id="UP001295740">
    <property type="component" value="Unassembled WGS sequence"/>
</dbReference>
<sequence length="270" mass="31811">MPSESEVLRHYEAVADNFTGNRSAMQEQREQWASRTLAPQREVYDAQDVTLFLKKYCQEADHMPIQDLVRRYENVRGQNLTSFDEVLRLVEDFMRSFDELFFFGLLRRQVQPPVSDADTIPRKRPMVELKVFEHWDDGGRLGSYDKEAQIIQMWAARRILDRPYCKPEDLIATLAHEMVHAYLDIFVDIGLDDNDGTKWINWVHMYGHSEMFLELHWFILDKLYSWTEAGRFSDLARADRQSLEHWRLAMSGALESHDDQSEADWSSGEL</sequence>
<protein>
    <submittedName>
        <fullName evidence="1">Uu.00g045040.m01.CDS01</fullName>
    </submittedName>
</protein>
<comment type="caution">
    <text evidence="1">The sequence shown here is derived from an EMBL/GenBank/DDBJ whole genome shotgun (WGS) entry which is preliminary data.</text>
</comment>
<evidence type="ECO:0000313" key="2">
    <source>
        <dbReference type="Proteomes" id="UP001295740"/>
    </source>
</evidence>
<proteinExistence type="predicted"/>
<reference evidence="1" key="1">
    <citation type="submission" date="2023-10" db="EMBL/GenBank/DDBJ databases">
        <authorList>
            <person name="Hackl T."/>
        </authorList>
    </citation>
    <scope>NUCLEOTIDE SEQUENCE</scope>
</reference>
<gene>
    <name evidence="1" type="ORF">KHLLAP_LOCUS2119</name>
</gene>
<keyword evidence="2" id="KW-1185">Reference proteome</keyword>